<sequence length="131" mass="14079">MSDIKATETPAPREKLEGGQILSCFSDQRIMLTEDQPRSSPPTCTGHKADMTAAQEAMAKFTIEKDIAQHIKRTVRTPPEAVTADHSLTLFSLTSARALPGIASSAGISVASLLTAWEKWLTGGGLWKSLL</sequence>
<dbReference type="EMBL" id="GG698896">
    <property type="protein sequence ID" value="EEU48771.1"/>
    <property type="molecule type" value="Genomic_DNA"/>
</dbReference>
<dbReference type="GeneID" id="9676405"/>
<keyword evidence="2" id="KW-1185">Reference proteome</keyword>
<dbReference type="STRING" id="660122.C7YIA5"/>
<dbReference type="Proteomes" id="UP000005206">
    <property type="component" value="Chromosome 1"/>
</dbReference>
<dbReference type="eggNOG" id="KOG3430">
    <property type="taxonomic scope" value="Eukaryota"/>
</dbReference>
<reference evidence="1 2" key="1">
    <citation type="journal article" date="2009" name="PLoS Genet.">
        <title>The genome of Nectria haematococca: contribution of supernumerary chromosomes to gene expansion.</title>
        <authorList>
            <person name="Coleman J.J."/>
            <person name="Rounsley S.D."/>
            <person name="Rodriguez-Carres M."/>
            <person name="Kuo A."/>
            <person name="Wasmann C.C."/>
            <person name="Grimwood J."/>
            <person name="Schmutz J."/>
            <person name="Taga M."/>
            <person name="White G.J."/>
            <person name="Zhou S."/>
            <person name="Schwartz D.C."/>
            <person name="Freitag M."/>
            <person name="Ma L.J."/>
            <person name="Danchin E.G."/>
            <person name="Henrissat B."/>
            <person name="Coutinho P.M."/>
            <person name="Nelson D.R."/>
            <person name="Straney D."/>
            <person name="Napoli C.A."/>
            <person name="Barker B.M."/>
            <person name="Gribskov M."/>
            <person name="Rep M."/>
            <person name="Kroken S."/>
            <person name="Molnar I."/>
            <person name="Rensing C."/>
            <person name="Kennell J.C."/>
            <person name="Zamora J."/>
            <person name="Farman M.L."/>
            <person name="Selker E.U."/>
            <person name="Salamov A."/>
            <person name="Shapiro H."/>
            <person name="Pangilinan J."/>
            <person name="Lindquist E."/>
            <person name="Lamers C."/>
            <person name="Grigoriev I.V."/>
            <person name="Geiser D.M."/>
            <person name="Covert S.F."/>
            <person name="Temporini E."/>
            <person name="Vanetten H.D."/>
        </authorList>
    </citation>
    <scope>NUCLEOTIDE SEQUENCE [LARGE SCALE GENOMIC DNA]</scope>
    <source>
        <strain evidence="2">ATCC MYA-4622 / CBS 123669 / FGSC 9596 / NRRL 45880 / 77-13-4</strain>
    </source>
</reference>
<dbReference type="InParanoid" id="C7YIA5"/>
<gene>
    <name evidence="1" type="ORF">NECHADRAFT_75250</name>
</gene>
<evidence type="ECO:0000313" key="1">
    <source>
        <dbReference type="EMBL" id="EEU48771.1"/>
    </source>
</evidence>
<evidence type="ECO:0000313" key="2">
    <source>
        <dbReference type="Proteomes" id="UP000005206"/>
    </source>
</evidence>
<dbReference type="HOGENOM" id="CLU_1928159_0_0_1"/>
<proteinExistence type="predicted"/>
<accession>C7YIA5</accession>
<name>C7YIA5_FUSV7</name>
<dbReference type="OrthoDB" id="10033309at2759"/>
<protein>
    <submittedName>
        <fullName evidence="1">Uncharacterized protein</fullName>
    </submittedName>
</protein>
<dbReference type="RefSeq" id="XP_003054484.1">
    <property type="nucleotide sequence ID" value="XM_003054438.1"/>
</dbReference>
<dbReference type="KEGG" id="nhe:NECHADRAFT_75250"/>
<organism evidence="1 2">
    <name type="scientific">Fusarium vanettenii (strain ATCC MYA-4622 / CBS 123669 / FGSC 9596 / NRRL 45880 / 77-13-4)</name>
    <name type="common">Fusarium solani subsp. pisi</name>
    <dbReference type="NCBI Taxonomy" id="660122"/>
    <lineage>
        <taxon>Eukaryota</taxon>
        <taxon>Fungi</taxon>
        <taxon>Dikarya</taxon>
        <taxon>Ascomycota</taxon>
        <taxon>Pezizomycotina</taxon>
        <taxon>Sordariomycetes</taxon>
        <taxon>Hypocreomycetidae</taxon>
        <taxon>Hypocreales</taxon>
        <taxon>Nectriaceae</taxon>
        <taxon>Fusarium</taxon>
        <taxon>Fusarium solani species complex</taxon>
        <taxon>Fusarium vanettenii</taxon>
    </lineage>
</organism>
<dbReference type="VEuPathDB" id="FungiDB:NECHADRAFT_75250"/>
<dbReference type="AlphaFoldDB" id="C7YIA5"/>